<organism evidence="3 4">
    <name type="scientific">Aspergillus leporis</name>
    <dbReference type="NCBI Taxonomy" id="41062"/>
    <lineage>
        <taxon>Eukaryota</taxon>
        <taxon>Fungi</taxon>
        <taxon>Dikarya</taxon>
        <taxon>Ascomycota</taxon>
        <taxon>Pezizomycotina</taxon>
        <taxon>Eurotiomycetes</taxon>
        <taxon>Eurotiomycetidae</taxon>
        <taxon>Eurotiales</taxon>
        <taxon>Aspergillaceae</taxon>
        <taxon>Aspergillus</taxon>
        <taxon>Aspergillus subgen. Circumdati</taxon>
    </lineage>
</organism>
<feature type="domain" description="Ribosomal protein bL31m N-terminal" evidence="2">
    <location>
        <begin position="36"/>
        <end position="81"/>
    </location>
</feature>
<dbReference type="PANTHER" id="PTHR28174:SF1">
    <property type="entry name" value="LARGE RIBOSOMAL SUBUNIT PROTEIN BL31M"/>
    <property type="match status" value="1"/>
</dbReference>
<dbReference type="Pfam" id="PF21492">
    <property type="entry name" value="bL31_N"/>
    <property type="match status" value="1"/>
</dbReference>
<evidence type="ECO:0000313" key="3">
    <source>
        <dbReference type="EMBL" id="KAB8079170.1"/>
    </source>
</evidence>
<proteinExistence type="predicted"/>
<feature type="compositionally biased region" description="Low complexity" evidence="1">
    <location>
        <begin position="126"/>
        <end position="137"/>
    </location>
</feature>
<keyword evidence="4" id="KW-1185">Reference proteome</keyword>
<reference evidence="3 4" key="1">
    <citation type="submission" date="2019-04" db="EMBL/GenBank/DDBJ databases">
        <title>Friends and foes A comparative genomics study of 23 Aspergillus species from section Flavi.</title>
        <authorList>
            <consortium name="DOE Joint Genome Institute"/>
            <person name="Kjaerbolling I."/>
            <person name="Vesth T."/>
            <person name="Frisvad J.C."/>
            <person name="Nybo J.L."/>
            <person name="Theobald S."/>
            <person name="Kildgaard S."/>
            <person name="Isbrandt T."/>
            <person name="Kuo A."/>
            <person name="Sato A."/>
            <person name="Lyhne E.K."/>
            <person name="Kogle M.E."/>
            <person name="Wiebenga A."/>
            <person name="Kun R.S."/>
            <person name="Lubbers R.J."/>
            <person name="Makela M.R."/>
            <person name="Barry K."/>
            <person name="Chovatia M."/>
            <person name="Clum A."/>
            <person name="Daum C."/>
            <person name="Haridas S."/>
            <person name="He G."/>
            <person name="LaButti K."/>
            <person name="Lipzen A."/>
            <person name="Mondo S."/>
            <person name="Riley R."/>
            <person name="Salamov A."/>
            <person name="Simmons B.A."/>
            <person name="Magnuson J.K."/>
            <person name="Henrissat B."/>
            <person name="Mortensen U.H."/>
            <person name="Larsen T.O."/>
            <person name="Devries R.P."/>
            <person name="Grigoriev I.V."/>
            <person name="Machida M."/>
            <person name="Baker S.E."/>
            <person name="Andersen M.R."/>
        </authorList>
    </citation>
    <scope>NUCLEOTIDE SEQUENCE [LARGE SCALE GENOMIC DNA]</scope>
    <source>
        <strain evidence="3 4">CBS 151.66</strain>
    </source>
</reference>
<dbReference type="InterPro" id="IPR034600">
    <property type="entry name" value="Ribosomal_bL31m"/>
</dbReference>
<dbReference type="GO" id="GO:0005762">
    <property type="term" value="C:mitochondrial large ribosomal subunit"/>
    <property type="evidence" value="ECO:0007669"/>
    <property type="project" value="InterPro"/>
</dbReference>
<dbReference type="InterPro" id="IPR048874">
    <property type="entry name" value="Ribosomal_bL31m_N"/>
</dbReference>
<dbReference type="Gene3D" id="6.20.130.10">
    <property type="match status" value="1"/>
</dbReference>
<dbReference type="PANTHER" id="PTHR28174">
    <property type="entry name" value="54S RIBOSOMAL PROTEIN L36, MITOCHONDRIAL"/>
    <property type="match status" value="1"/>
</dbReference>
<evidence type="ECO:0000259" key="2">
    <source>
        <dbReference type="Pfam" id="PF21492"/>
    </source>
</evidence>
<evidence type="ECO:0000256" key="1">
    <source>
        <dbReference type="SAM" id="MobiDB-lite"/>
    </source>
</evidence>
<gene>
    <name evidence="3" type="ORF">BDV29DRAFT_165014</name>
</gene>
<sequence>MSFAIPLRRSAATTARVQTSTTFICSQCRHATLLRRPKRPYTFTQLITLSDGSTFTHRTTSPAPVYRSTRDTRNSLLWNPSSSKLMNVEEDEAGRLAAFRAKFGRSWDANTPTEEELKNKAEQTSEEAAAAAAAEAAAAEEEEDNLLDLISSFGQEDQQPSGKKKD</sequence>
<dbReference type="GO" id="GO:0003735">
    <property type="term" value="F:structural constituent of ribosome"/>
    <property type="evidence" value="ECO:0007669"/>
    <property type="project" value="InterPro"/>
</dbReference>
<feature type="region of interest" description="Disordered" evidence="1">
    <location>
        <begin position="107"/>
        <end position="166"/>
    </location>
</feature>
<evidence type="ECO:0000313" key="4">
    <source>
        <dbReference type="Proteomes" id="UP000326565"/>
    </source>
</evidence>
<dbReference type="EMBL" id="ML732152">
    <property type="protein sequence ID" value="KAB8079170.1"/>
    <property type="molecule type" value="Genomic_DNA"/>
</dbReference>
<feature type="compositionally biased region" description="Polar residues" evidence="1">
    <location>
        <begin position="152"/>
        <end position="166"/>
    </location>
</feature>
<accession>A0A5N5XJA4</accession>
<dbReference type="GO" id="GO:0032543">
    <property type="term" value="P:mitochondrial translation"/>
    <property type="evidence" value="ECO:0007669"/>
    <property type="project" value="InterPro"/>
</dbReference>
<protein>
    <recommendedName>
        <fullName evidence="2">Ribosomal protein bL31m N-terminal domain-containing protein</fullName>
    </recommendedName>
</protein>
<dbReference type="Proteomes" id="UP000326565">
    <property type="component" value="Unassembled WGS sequence"/>
</dbReference>
<dbReference type="AlphaFoldDB" id="A0A5N5XJA4"/>
<name>A0A5N5XJA4_9EURO</name>
<dbReference type="OrthoDB" id="5587740at2759"/>